<dbReference type="EMBL" id="FMJC01000002">
    <property type="protein sequence ID" value="SCM73551.1"/>
    <property type="molecule type" value="Genomic_DNA"/>
</dbReference>
<dbReference type="AlphaFoldDB" id="A0A212L7M3"/>
<accession>A0A212L7M3</accession>
<dbReference type="Pfam" id="PF09582">
    <property type="entry name" value="AnfO_nitrog"/>
    <property type="match status" value="1"/>
</dbReference>
<evidence type="ECO:0008006" key="2">
    <source>
        <dbReference type="Google" id="ProtNLM"/>
    </source>
</evidence>
<sequence>MECTCIALLEDDQECLTTTKRCTRLAVWQRPPAGHGGEAGPTPPGHGGEACLSPVSAWRRLKIIPFTLSGCYELVDMRTRLRTIEQLLPLGAVIAGTSISGLAYSELNQMGFCLCELERFSPEILDALAAEVAASAEPSAQVPAEPVAGDSPGAYTINLVEVQAAHPEISSKKALRPFLASTPFVELEIICSHMPPWLEGHIKDHNLTCSRSRTQDGRLRLRISHALCDDARNGPMGDRT</sequence>
<proteinExistence type="predicted"/>
<gene>
    <name evidence="1" type="ORF">KL86DES1_21366</name>
</gene>
<organism evidence="1">
    <name type="scientific">uncultured Desulfovibrio sp</name>
    <dbReference type="NCBI Taxonomy" id="167968"/>
    <lineage>
        <taxon>Bacteria</taxon>
        <taxon>Pseudomonadati</taxon>
        <taxon>Thermodesulfobacteriota</taxon>
        <taxon>Desulfovibrionia</taxon>
        <taxon>Desulfovibrionales</taxon>
        <taxon>Desulfovibrionaceae</taxon>
        <taxon>Desulfovibrio</taxon>
        <taxon>environmental samples</taxon>
    </lineage>
</organism>
<dbReference type="InterPro" id="IPR014287">
    <property type="entry name" value="Nase_Fe-Fe_AnfO"/>
</dbReference>
<protein>
    <recommendedName>
        <fullName evidence="2">Fe-only nitrogenase accessory protein AnfO</fullName>
    </recommendedName>
</protein>
<dbReference type="RefSeq" id="WP_179980739.1">
    <property type="nucleotide sequence ID" value="NZ_LT608333.1"/>
</dbReference>
<reference evidence="1" key="1">
    <citation type="submission" date="2016-08" db="EMBL/GenBank/DDBJ databases">
        <authorList>
            <person name="Seilhamer J.J."/>
        </authorList>
    </citation>
    <scope>NUCLEOTIDE SEQUENCE</scope>
    <source>
        <strain evidence="1">86-1</strain>
    </source>
</reference>
<name>A0A212L7M3_9BACT</name>
<evidence type="ECO:0000313" key="1">
    <source>
        <dbReference type="EMBL" id="SCM73551.1"/>
    </source>
</evidence>